<evidence type="ECO:0000256" key="1">
    <source>
        <dbReference type="SAM" id="MobiDB-lite"/>
    </source>
</evidence>
<reference evidence="2" key="1">
    <citation type="submission" date="2013-12" db="EMBL/GenBank/DDBJ databases">
        <title>A Varibaculum cambriense genome reconstructed from a premature infant gut community with otherwise low bacterial novelty that shifts toward anaerobic metabolism during the third week of life.</title>
        <authorList>
            <person name="Brown C.T."/>
            <person name="Sharon I."/>
            <person name="Thomas B.C."/>
            <person name="Castelle C.J."/>
            <person name="Morowitz M.J."/>
            <person name="Banfield J.F."/>
        </authorList>
    </citation>
    <scope>NUCLEOTIDE SEQUENCE</scope>
</reference>
<feature type="non-terminal residue" evidence="2">
    <location>
        <position position="1"/>
    </location>
</feature>
<comment type="caution">
    <text evidence="2">The sequence shown here is derived from an EMBL/GenBank/DDBJ whole genome shotgun (WGS) entry which is preliminary data.</text>
</comment>
<dbReference type="EMBL" id="AZMM01002357">
    <property type="protein sequence ID" value="ETJ43632.1"/>
    <property type="molecule type" value="Genomic_DNA"/>
</dbReference>
<gene>
    <name evidence="2" type="ORF">Q604_UNBC02357G0001</name>
</gene>
<name>W1YMB5_9ZZZZ</name>
<feature type="non-terminal residue" evidence="2">
    <location>
        <position position="66"/>
    </location>
</feature>
<proteinExistence type="predicted"/>
<organism evidence="2">
    <name type="scientific">human gut metagenome</name>
    <dbReference type="NCBI Taxonomy" id="408170"/>
    <lineage>
        <taxon>unclassified sequences</taxon>
        <taxon>metagenomes</taxon>
        <taxon>organismal metagenomes</taxon>
    </lineage>
</organism>
<protein>
    <submittedName>
        <fullName evidence="2">Protein nrdI</fullName>
    </submittedName>
</protein>
<sequence length="66" mass="6821">CPPPSRPSRSETGRPAVVSASTTQNEAASSASAASGTEADDGPFLVYFSSTSENTHRFVTKLGYPS</sequence>
<feature type="region of interest" description="Disordered" evidence="1">
    <location>
        <begin position="1"/>
        <end position="43"/>
    </location>
</feature>
<evidence type="ECO:0000313" key="2">
    <source>
        <dbReference type="EMBL" id="ETJ43632.1"/>
    </source>
</evidence>
<feature type="compositionally biased region" description="Low complexity" evidence="1">
    <location>
        <begin position="19"/>
        <end position="37"/>
    </location>
</feature>
<dbReference type="AlphaFoldDB" id="W1YMB5"/>
<accession>W1YMB5</accession>